<dbReference type="Proteomes" id="UP000022910">
    <property type="component" value="Unassembled WGS sequence"/>
</dbReference>
<protein>
    <recommendedName>
        <fullName evidence="4">Transposase domain-containing protein</fullName>
    </recommendedName>
</protein>
<comment type="caution">
    <text evidence="2">The sequence shown here is derived from an EMBL/GenBank/DDBJ whole genome shotgun (WGS) entry which is preliminary data.</text>
</comment>
<evidence type="ECO:0000313" key="2">
    <source>
        <dbReference type="EMBL" id="EXX65176.1"/>
    </source>
</evidence>
<dbReference type="AlphaFoldDB" id="A0A015KYQ2"/>
<sequence length="941" mass="108717">MSYNEEPQEESYPFLVKRAPIASQKYRRSETSLPEIINKLLSDNGDNASEEDNERNFEDITSEYSSDDSEEDYQVNFDAPEMELGESNYGHAEGLDHPFLWIVVWILKYQERCRLSNVAINYLFKFFRYVLVNIDENLFSTFPTSLYMAQKNLGICAHLIKYAACEKCCKLYKVSDVSSSNPNLTPKFTNCIYQDFPNHPMSHKKNACGTPLYKQVCTKNGIIKRPNLIFPTVSLKHQLNNLFKRKGFEESCRKWVNRPSDPEILTDVYDGRIWKSFSDDNGVTFFRPETANTHLGIMLNIDWFQPYENSQYSTGAIYAIICNLPRNERFKPSNILTLALIPGPKEPKLHHLNHYLAPLIDQLIELWHGIDLSETFENPNGEKIRGAIICCSCDIPAARKLCGYISARIACHRCLKHASFDDRNQPNFGGLADIDSWFIERNVEEIKNNALAWKNCKTQEQRRNHVSKTLVRWSEIYRLPYFNPVRFLVVDPMHCLFLGIAKWIVMRLWIEEGKLNPENLLLMQERANRIQVPADIGRLPNKMSTGEGFSGFSADQWKTFMLIYATSITWDLLKEPDRRILANFVRACNILVCRIVSKNSLIEAHQRLLEMVKEIEKTYGPKKISPNLHLCIHLCECSLDYGPLYSFWCYSMERMNGLLGSLHNSRRKIEPELMKIMQNNTILDELTSHADQNQQLRESLEILKLNDSVGSLSMYSDEDHRTFRLLSANIEEGAAFGTEPFPGSFLGPSKKDISLQQDILLLLAEFYHNTYDKNFVTLSQLHNAPDGSIPILSKVNQFSRLKIGTEIFGSTLSSQHAKSAKILARFILSDNSSDTYPGQIQFFFEHTIWLPEGPKTHYLAFVRWYKAAENHKIRFHCKIDKDDDKSCNIELWKAEFFEMGRDCIIPIHNILCRFVSGSFEVGQRNPKKYISVIPINRKFNI</sequence>
<evidence type="ECO:0000256" key="1">
    <source>
        <dbReference type="SAM" id="MobiDB-lite"/>
    </source>
</evidence>
<accession>A0A015KYQ2</accession>
<dbReference type="HOGENOM" id="CLU_002101_3_0_1"/>
<evidence type="ECO:0000313" key="3">
    <source>
        <dbReference type="Proteomes" id="UP000022910"/>
    </source>
</evidence>
<organism evidence="2 3">
    <name type="scientific">Rhizophagus irregularis (strain DAOM 197198w)</name>
    <name type="common">Glomus intraradices</name>
    <dbReference type="NCBI Taxonomy" id="1432141"/>
    <lineage>
        <taxon>Eukaryota</taxon>
        <taxon>Fungi</taxon>
        <taxon>Fungi incertae sedis</taxon>
        <taxon>Mucoromycota</taxon>
        <taxon>Glomeromycotina</taxon>
        <taxon>Glomeromycetes</taxon>
        <taxon>Glomerales</taxon>
        <taxon>Glomeraceae</taxon>
        <taxon>Rhizophagus</taxon>
    </lineage>
</organism>
<dbReference type="EMBL" id="JEMT01022491">
    <property type="protein sequence ID" value="EXX65176.1"/>
    <property type="molecule type" value="Genomic_DNA"/>
</dbReference>
<evidence type="ECO:0008006" key="4">
    <source>
        <dbReference type="Google" id="ProtNLM"/>
    </source>
</evidence>
<gene>
    <name evidence="2" type="ORF">RirG_135790</name>
</gene>
<reference evidence="2 3" key="1">
    <citation type="submission" date="2014-02" db="EMBL/GenBank/DDBJ databases">
        <title>Single nucleus genome sequencing reveals high similarity among nuclei of an endomycorrhizal fungus.</title>
        <authorList>
            <person name="Lin K."/>
            <person name="Geurts R."/>
            <person name="Zhang Z."/>
            <person name="Limpens E."/>
            <person name="Saunders D.G."/>
            <person name="Mu D."/>
            <person name="Pang E."/>
            <person name="Cao H."/>
            <person name="Cha H."/>
            <person name="Lin T."/>
            <person name="Zhou Q."/>
            <person name="Shang Y."/>
            <person name="Li Y."/>
            <person name="Ivanov S."/>
            <person name="Sharma T."/>
            <person name="Velzen R.V."/>
            <person name="Ruijter N.D."/>
            <person name="Aanen D.K."/>
            <person name="Win J."/>
            <person name="Kamoun S."/>
            <person name="Bisseling T."/>
            <person name="Huang S."/>
        </authorList>
    </citation>
    <scope>NUCLEOTIDE SEQUENCE [LARGE SCALE GENOMIC DNA]</scope>
    <source>
        <strain evidence="3">DAOM197198w</strain>
    </source>
</reference>
<dbReference type="OMA" id="SARIACH"/>
<feature type="region of interest" description="Disordered" evidence="1">
    <location>
        <begin position="41"/>
        <end position="71"/>
    </location>
</feature>
<name>A0A015KYQ2_RHIIW</name>
<dbReference type="Pfam" id="PF02992">
    <property type="entry name" value="Transposase_21"/>
    <property type="match status" value="1"/>
</dbReference>
<dbReference type="PANTHER" id="PTHR46579">
    <property type="entry name" value="F5/8 TYPE C DOMAIN-CONTAINING PROTEIN-RELATED"/>
    <property type="match status" value="1"/>
</dbReference>
<proteinExistence type="predicted"/>
<keyword evidence="3" id="KW-1185">Reference proteome</keyword>
<dbReference type="STRING" id="1432141.A0A015KYQ2"/>
<dbReference type="PANTHER" id="PTHR46579:SF2">
    <property type="entry name" value="C2H2-TYPE DOMAIN-CONTAINING PROTEIN"/>
    <property type="match status" value="1"/>
</dbReference>
<dbReference type="InterPro" id="IPR004242">
    <property type="entry name" value="Transposase_21"/>
</dbReference>